<accession>A0AAV5TBN3</accession>
<sequence length="81" mass="9500">IWVTLIALNAPLYAACFIHRHQIIVPHGSWFKLNRYVHYASLVVITTPCLTYGCSYYQLSCEWAIVIIPLMQCIYRSPWIR</sequence>
<gene>
    <name evidence="1" type="ORF">PENTCL1PPCAC_14879</name>
</gene>
<organism evidence="1 2">
    <name type="scientific">Pristionchus entomophagus</name>
    <dbReference type="NCBI Taxonomy" id="358040"/>
    <lineage>
        <taxon>Eukaryota</taxon>
        <taxon>Metazoa</taxon>
        <taxon>Ecdysozoa</taxon>
        <taxon>Nematoda</taxon>
        <taxon>Chromadorea</taxon>
        <taxon>Rhabditida</taxon>
        <taxon>Rhabditina</taxon>
        <taxon>Diplogasteromorpha</taxon>
        <taxon>Diplogasteroidea</taxon>
        <taxon>Neodiplogasteridae</taxon>
        <taxon>Pristionchus</taxon>
    </lineage>
</organism>
<keyword evidence="2" id="KW-1185">Reference proteome</keyword>
<feature type="non-terminal residue" evidence="1">
    <location>
        <position position="81"/>
    </location>
</feature>
<feature type="non-terminal residue" evidence="1">
    <location>
        <position position="1"/>
    </location>
</feature>
<protein>
    <recommendedName>
        <fullName evidence="3">G protein-coupled receptor</fullName>
    </recommendedName>
</protein>
<proteinExistence type="predicted"/>
<dbReference type="AlphaFoldDB" id="A0AAV5TBN3"/>
<name>A0AAV5TBN3_9BILA</name>
<comment type="caution">
    <text evidence="1">The sequence shown here is derived from an EMBL/GenBank/DDBJ whole genome shotgun (WGS) entry which is preliminary data.</text>
</comment>
<dbReference type="EMBL" id="BTSX01000004">
    <property type="protein sequence ID" value="GMS92704.1"/>
    <property type="molecule type" value="Genomic_DNA"/>
</dbReference>
<reference evidence="1" key="1">
    <citation type="submission" date="2023-10" db="EMBL/GenBank/DDBJ databases">
        <title>Genome assembly of Pristionchus species.</title>
        <authorList>
            <person name="Yoshida K."/>
            <person name="Sommer R.J."/>
        </authorList>
    </citation>
    <scope>NUCLEOTIDE SEQUENCE</scope>
    <source>
        <strain evidence="1">RS0144</strain>
    </source>
</reference>
<dbReference type="Proteomes" id="UP001432027">
    <property type="component" value="Unassembled WGS sequence"/>
</dbReference>
<evidence type="ECO:0000313" key="1">
    <source>
        <dbReference type="EMBL" id="GMS92704.1"/>
    </source>
</evidence>
<evidence type="ECO:0008006" key="3">
    <source>
        <dbReference type="Google" id="ProtNLM"/>
    </source>
</evidence>
<evidence type="ECO:0000313" key="2">
    <source>
        <dbReference type="Proteomes" id="UP001432027"/>
    </source>
</evidence>